<protein>
    <submittedName>
        <fullName evidence="1">Uncharacterized protein</fullName>
    </submittedName>
</protein>
<dbReference type="EMBL" id="CZQC01000059">
    <property type="protein sequence ID" value="CUS41991.1"/>
    <property type="molecule type" value="Genomic_DNA"/>
</dbReference>
<accession>A0A160TDD8</accession>
<name>A0A160TDD8_9ZZZZ</name>
<organism evidence="1">
    <name type="scientific">hydrothermal vent metagenome</name>
    <dbReference type="NCBI Taxonomy" id="652676"/>
    <lineage>
        <taxon>unclassified sequences</taxon>
        <taxon>metagenomes</taxon>
        <taxon>ecological metagenomes</taxon>
    </lineage>
</organism>
<dbReference type="AlphaFoldDB" id="A0A160TDD8"/>
<gene>
    <name evidence="1" type="ORF">MGWOODY_Tha2356</name>
</gene>
<reference evidence="1" key="1">
    <citation type="submission" date="2015-10" db="EMBL/GenBank/DDBJ databases">
        <authorList>
            <person name="Gilbert D.G."/>
        </authorList>
    </citation>
    <scope>NUCLEOTIDE SEQUENCE</scope>
</reference>
<evidence type="ECO:0000313" key="1">
    <source>
        <dbReference type="EMBL" id="CUS41991.1"/>
    </source>
</evidence>
<sequence length="283" mass="32344">MLKLLSASRHHPYLPGLENPQLIRVNLSGSRFEFQVPAYLDFRTVEKLNPIDLRLDIHNLRYFSRASPDFCSATLFNRDLDFYSTPCGVKSIGTIGVVAMVERVDCLPNGMNCLNPAHFEQVVMRLLHRLGPGNPGFWKKIAPVNWRVFCRGDSTWINCEMRNDIDAILKPTPYDNMQFTSFAITALDERHILRVMHNTLGYAPEPFVQKVRGQICRSVKLTLSDEVKARMAAVKARWPNAKVSEFREPEQWTYPKWRKGHADLGEPNIVVSKLGSPPPELKL</sequence>
<proteinExistence type="predicted"/>